<dbReference type="STRING" id="1399968.CI15_20630"/>
<dbReference type="Proteomes" id="UP000075613">
    <property type="component" value="Unassembled WGS sequence"/>
</dbReference>
<dbReference type="GO" id="GO:0016787">
    <property type="term" value="F:hydrolase activity"/>
    <property type="evidence" value="ECO:0007669"/>
    <property type="project" value="UniProtKB-KW"/>
</dbReference>
<dbReference type="EMBL" id="LRBG01000031">
    <property type="protein sequence ID" value="KXU85562.1"/>
    <property type="molecule type" value="Genomic_DNA"/>
</dbReference>
<dbReference type="PRINTS" id="PR00111">
    <property type="entry name" value="ABHYDROLASE"/>
</dbReference>
<comment type="caution">
    <text evidence="2">The sequence shown here is derived from an EMBL/GenBank/DDBJ whole genome shotgun (WGS) entry which is preliminary data.</text>
</comment>
<dbReference type="SUPFAM" id="SSF53474">
    <property type="entry name" value="alpha/beta-Hydrolases"/>
    <property type="match status" value="1"/>
</dbReference>
<dbReference type="PANTHER" id="PTHR43798:SF29">
    <property type="entry name" value="AB HYDROLASE-1 DOMAIN-CONTAINING PROTEIN"/>
    <property type="match status" value="1"/>
</dbReference>
<feature type="domain" description="AB hydrolase-1" evidence="1">
    <location>
        <begin position="5"/>
        <end position="223"/>
    </location>
</feature>
<dbReference type="AlphaFoldDB" id="A0A149PKJ8"/>
<keyword evidence="3" id="KW-1185">Reference proteome</keyword>
<protein>
    <submittedName>
        <fullName evidence="2">Alpha/beta hydrolase</fullName>
    </submittedName>
</protein>
<keyword evidence="2" id="KW-0378">Hydrolase</keyword>
<evidence type="ECO:0000313" key="2">
    <source>
        <dbReference type="EMBL" id="KXU85562.1"/>
    </source>
</evidence>
<proteinExistence type="predicted"/>
<reference evidence="2 3" key="1">
    <citation type="journal article" date="2015" name="Int. J. Syst. Evol. Microbiol.">
        <title>Burkholderia monticola sp. nov., isolated from mountain soil.</title>
        <authorList>
            <person name="Baek I."/>
            <person name="Seo B."/>
            <person name="Lee I."/>
            <person name="Yi H."/>
            <person name="Chun J."/>
        </authorList>
    </citation>
    <scope>NUCLEOTIDE SEQUENCE [LARGE SCALE GENOMIC DNA]</scope>
    <source>
        <strain evidence="2 3">JC2948</strain>
    </source>
</reference>
<evidence type="ECO:0000259" key="1">
    <source>
        <dbReference type="Pfam" id="PF12697"/>
    </source>
</evidence>
<dbReference type="OrthoDB" id="6117067at2"/>
<dbReference type="InterPro" id="IPR000073">
    <property type="entry name" value="AB_hydrolase_1"/>
</dbReference>
<organism evidence="2 3">
    <name type="scientific">Paraburkholderia monticola</name>
    <dbReference type="NCBI Taxonomy" id="1399968"/>
    <lineage>
        <taxon>Bacteria</taxon>
        <taxon>Pseudomonadati</taxon>
        <taxon>Pseudomonadota</taxon>
        <taxon>Betaproteobacteria</taxon>
        <taxon>Burkholderiales</taxon>
        <taxon>Burkholderiaceae</taxon>
        <taxon>Paraburkholderia</taxon>
    </lineage>
</organism>
<accession>A0A149PKJ8</accession>
<dbReference type="PANTHER" id="PTHR43798">
    <property type="entry name" value="MONOACYLGLYCEROL LIPASE"/>
    <property type="match status" value="1"/>
</dbReference>
<gene>
    <name evidence="2" type="ORF">CI15_20630</name>
</gene>
<dbReference type="Pfam" id="PF12697">
    <property type="entry name" value="Abhydrolase_6"/>
    <property type="match status" value="1"/>
</dbReference>
<dbReference type="RefSeq" id="WP_062130336.1">
    <property type="nucleotide sequence ID" value="NZ_LRBG01000031.1"/>
</dbReference>
<sequence length="245" mass="27365">MAIQIVLLPGLLCDEAVWSDQLPALSQFAECYIPDYALRNSIGAMAEHVLASVHAKRLLVAGHSMGGRVALEVFRRAPERIASLALLDTGYQARAAGESGEHERMQRFGLLSLARENGMRAMGEQWSPGMVHPDRLGSDVYRSILEMIERSTPEKFEAQICALLDRPDATGVLDEIRCPTTLVCGREDRWSPLARHEEMHTRIQGSRLHAIEQCGHMSTMERPNHVNEVLVDWARWSISKETANA</sequence>
<dbReference type="InterPro" id="IPR050266">
    <property type="entry name" value="AB_hydrolase_sf"/>
</dbReference>
<dbReference type="Gene3D" id="3.40.50.1820">
    <property type="entry name" value="alpha/beta hydrolase"/>
    <property type="match status" value="1"/>
</dbReference>
<dbReference type="InterPro" id="IPR029058">
    <property type="entry name" value="AB_hydrolase_fold"/>
</dbReference>
<name>A0A149PKJ8_9BURK</name>
<evidence type="ECO:0000313" key="3">
    <source>
        <dbReference type="Proteomes" id="UP000075613"/>
    </source>
</evidence>